<comment type="catalytic activity">
    <reaction evidence="5">
        <text>(2S)-2-[5-amino-1-(5-phospho-beta-D-ribosyl)imidazole-4-carboxamido]succinate = 5-amino-1-(5-phospho-beta-D-ribosyl)imidazole-4-carboxamide + fumarate</text>
        <dbReference type="Rhea" id="RHEA:23920"/>
        <dbReference type="ChEBI" id="CHEBI:29806"/>
        <dbReference type="ChEBI" id="CHEBI:58443"/>
        <dbReference type="ChEBI" id="CHEBI:58475"/>
        <dbReference type="EC" id="4.3.2.2"/>
    </reaction>
    <physiologicalReaction direction="left-to-right" evidence="5">
        <dbReference type="Rhea" id="RHEA:23921"/>
    </physiologicalReaction>
</comment>
<evidence type="ECO:0000256" key="7">
    <source>
        <dbReference type="ARBA" id="ARBA00049115"/>
    </source>
</evidence>
<gene>
    <name evidence="10" type="ORF">C481_20736</name>
</gene>
<feature type="region of interest" description="Disordered" evidence="8">
    <location>
        <begin position="268"/>
        <end position="289"/>
    </location>
</feature>
<dbReference type="PANTHER" id="PTHR43172:SF1">
    <property type="entry name" value="ADENYLOSUCCINATE LYASE"/>
    <property type="match status" value="1"/>
</dbReference>
<dbReference type="GO" id="GO:0016853">
    <property type="term" value="F:isomerase activity"/>
    <property type="evidence" value="ECO:0007669"/>
    <property type="project" value="UniProtKB-KW"/>
</dbReference>
<dbReference type="eggNOG" id="arCOG01747">
    <property type="taxonomic scope" value="Archaea"/>
</dbReference>
<dbReference type="InterPro" id="IPR020557">
    <property type="entry name" value="Fumarate_lyase_CS"/>
</dbReference>
<reference evidence="10 11" key="1">
    <citation type="journal article" date="2014" name="PLoS Genet.">
        <title>Phylogenetically driven sequencing of extremely halophilic archaea reveals strategies for static and dynamic osmo-response.</title>
        <authorList>
            <person name="Becker E.A."/>
            <person name="Seitzer P.M."/>
            <person name="Tritt A."/>
            <person name="Larsen D."/>
            <person name="Krusor M."/>
            <person name="Yao A.I."/>
            <person name="Wu D."/>
            <person name="Madern D."/>
            <person name="Eisen J.A."/>
            <person name="Darling A.E."/>
            <person name="Facciotti M.T."/>
        </authorList>
    </citation>
    <scope>NUCLEOTIDE SEQUENCE [LARGE SCALE GENOMIC DNA]</scope>
    <source>
        <strain evidence="10 11">DSM 12278</strain>
    </source>
</reference>
<feature type="domain" description="Adenylosuccinate lyase C-terminal" evidence="9">
    <location>
        <begin position="363"/>
        <end position="441"/>
    </location>
</feature>
<dbReference type="GO" id="GO:0070626">
    <property type="term" value="F:(S)-2-(5-amino-1-(5-phospho-D-ribosyl)imidazole-4-carboxamido) succinate lyase (fumarate-forming) activity"/>
    <property type="evidence" value="ECO:0007669"/>
    <property type="project" value="TreeGrafter"/>
</dbReference>
<dbReference type="Proteomes" id="UP000011554">
    <property type="component" value="Unassembled WGS sequence"/>
</dbReference>
<evidence type="ECO:0000313" key="10">
    <source>
        <dbReference type="EMBL" id="ELY97186.1"/>
    </source>
</evidence>
<dbReference type="Gene3D" id="1.10.40.30">
    <property type="entry name" value="Fumarase/aspartase (C-terminal domain)"/>
    <property type="match status" value="1"/>
</dbReference>
<dbReference type="PRINTS" id="PR00145">
    <property type="entry name" value="ARGSUCLYASE"/>
</dbReference>
<dbReference type="PROSITE" id="PS00163">
    <property type="entry name" value="FUMARATE_LYASES"/>
    <property type="match status" value="1"/>
</dbReference>
<comment type="catalytic activity">
    <reaction evidence="7">
        <text>N(6)-(1,2-dicarboxyethyl)-AMP = fumarate + AMP</text>
        <dbReference type="Rhea" id="RHEA:16853"/>
        <dbReference type="ChEBI" id="CHEBI:29806"/>
        <dbReference type="ChEBI" id="CHEBI:57567"/>
        <dbReference type="ChEBI" id="CHEBI:456215"/>
        <dbReference type="EC" id="4.3.2.2"/>
    </reaction>
    <physiologicalReaction direction="left-to-right" evidence="7">
        <dbReference type="Rhea" id="RHEA:16854"/>
    </physiologicalReaction>
</comment>
<comment type="function">
    <text evidence="6">Catalyzes two reactions in de novo purine nucleotide biosynthesis. Catalyzes the breakdown of 5-aminoimidazole- (N-succinylocarboxamide) ribotide (SAICAR or 2-[5-amino-1-(5-phospho-beta-D-ribosyl)imidazole-4-carboxamido]succinate) to 5-aminoimidazole-4-carboxamide ribotide (AICAR or 5-amino-1-(5-phospho-beta-D-ribosyl)imidazole-4-carboxamide) and fumarate, and of adenylosuccinate (ADS or N(6)-(1,2-dicarboxyethyl)-AMP) to adenosine monophosphate (AMP) and fumarate.</text>
</comment>
<dbReference type="OrthoDB" id="7033at2157"/>
<protein>
    <submittedName>
        <fullName evidence="10">3-carboxy-cis,cis-muconate cycloisomerase</fullName>
    </submittedName>
</protein>
<dbReference type="InterPro" id="IPR000362">
    <property type="entry name" value="Fumarate_lyase_fam"/>
</dbReference>
<dbReference type="Pfam" id="PF00206">
    <property type="entry name" value="Lyase_1"/>
    <property type="match status" value="1"/>
</dbReference>
<keyword evidence="11" id="KW-1185">Reference proteome</keyword>
<dbReference type="InterPro" id="IPR008948">
    <property type="entry name" value="L-Aspartase-like"/>
</dbReference>
<dbReference type="InterPro" id="IPR022761">
    <property type="entry name" value="Fumarate_lyase_N"/>
</dbReference>
<dbReference type="Pfam" id="PF10397">
    <property type="entry name" value="ADSL_C"/>
    <property type="match status" value="1"/>
</dbReference>
<keyword evidence="3" id="KW-0658">Purine biosynthesis</keyword>
<dbReference type="InterPro" id="IPR024083">
    <property type="entry name" value="Fumarase/histidase_N"/>
</dbReference>
<dbReference type="CDD" id="cd01597">
    <property type="entry name" value="pCLME"/>
    <property type="match status" value="1"/>
</dbReference>
<comment type="pathway">
    <text evidence="1">Purine metabolism; IMP biosynthesis via de novo pathway; 5-amino-1-(5-phospho-D-ribosyl)imidazole-4-carboxamide from 5-amino-1-(5-phospho-D-ribosyl)imidazole-4-carboxylate: step 2/2.</text>
</comment>
<dbReference type="SUPFAM" id="SSF48557">
    <property type="entry name" value="L-aspartase-like"/>
    <property type="match status" value="1"/>
</dbReference>
<dbReference type="EMBL" id="AOIO01000048">
    <property type="protein sequence ID" value="ELY97186.1"/>
    <property type="molecule type" value="Genomic_DNA"/>
</dbReference>
<evidence type="ECO:0000259" key="9">
    <source>
        <dbReference type="SMART" id="SM00998"/>
    </source>
</evidence>
<evidence type="ECO:0000256" key="4">
    <source>
        <dbReference type="ARBA" id="ARBA00023239"/>
    </source>
</evidence>
<dbReference type="Gene3D" id="1.20.200.10">
    <property type="entry name" value="Fumarase/aspartase (Central domain)"/>
    <property type="match status" value="1"/>
</dbReference>
<comment type="pathway">
    <text evidence="2">Purine metabolism; AMP biosynthesis via de novo pathway; AMP from IMP: step 2/2.</text>
</comment>
<dbReference type="STRING" id="29540.C481_20736"/>
<dbReference type="PANTHER" id="PTHR43172">
    <property type="entry name" value="ADENYLOSUCCINATE LYASE"/>
    <property type="match status" value="1"/>
</dbReference>
<dbReference type="InterPro" id="IPR019468">
    <property type="entry name" value="AdenyloSucc_lyase_C"/>
</dbReference>
<dbReference type="PATRIC" id="fig|29540.5.peg.4197"/>
<organism evidence="10 11">
    <name type="scientific">Natrialba asiatica (strain ATCC 700177 / DSM 12278 / JCM 9576 / FERM P-10747 / NBRC 102637 / 172P1)</name>
    <dbReference type="NCBI Taxonomy" id="29540"/>
    <lineage>
        <taxon>Archaea</taxon>
        <taxon>Methanobacteriati</taxon>
        <taxon>Methanobacteriota</taxon>
        <taxon>Stenosarchaea group</taxon>
        <taxon>Halobacteria</taxon>
        <taxon>Halobacteriales</taxon>
        <taxon>Natrialbaceae</taxon>
        <taxon>Natrialba</taxon>
    </lineage>
</organism>
<evidence type="ECO:0000256" key="6">
    <source>
        <dbReference type="ARBA" id="ARBA00025012"/>
    </source>
</evidence>
<evidence type="ECO:0000256" key="5">
    <source>
        <dbReference type="ARBA" id="ARBA00024477"/>
    </source>
</evidence>
<comment type="caution">
    <text evidence="10">The sequence shown here is derived from an EMBL/GenBank/DDBJ whole genome shotgun (WGS) entry which is preliminary data.</text>
</comment>
<accession>M0AFK8</accession>
<dbReference type="AlphaFoldDB" id="M0AFK8"/>
<dbReference type="GO" id="GO:0044208">
    <property type="term" value="P:'de novo' AMP biosynthetic process"/>
    <property type="evidence" value="ECO:0007669"/>
    <property type="project" value="TreeGrafter"/>
</dbReference>
<dbReference type="Gene3D" id="1.10.275.10">
    <property type="entry name" value="Fumarase/aspartase (N-terminal domain)"/>
    <property type="match status" value="1"/>
</dbReference>
<dbReference type="SMART" id="SM00998">
    <property type="entry name" value="ADSL_C"/>
    <property type="match status" value="1"/>
</dbReference>
<evidence type="ECO:0000256" key="1">
    <source>
        <dbReference type="ARBA" id="ARBA00004706"/>
    </source>
</evidence>
<evidence type="ECO:0000256" key="8">
    <source>
        <dbReference type="SAM" id="MobiDB-lite"/>
    </source>
</evidence>
<dbReference type="GO" id="GO:0004018">
    <property type="term" value="F:N6-(1,2-dicarboxyethyl)AMP AMP-lyase (fumarate-forming) activity"/>
    <property type="evidence" value="ECO:0007669"/>
    <property type="project" value="TreeGrafter"/>
</dbReference>
<dbReference type="RefSeq" id="WP_006111263.1">
    <property type="nucleotide sequence ID" value="NZ_AOIO01000048.1"/>
</dbReference>
<keyword evidence="4" id="KW-0456">Lyase</keyword>
<keyword evidence="10" id="KW-0413">Isomerase</keyword>
<sequence length="447" mass="49331">MVSQVQGPLFADTFSTPAMREIFGTESYVDRFVRVEAALARAEASVGMIPEEVAETLTDRASVEHVDMDVVERYLDERGHLAMSIISGWQAMIGDEGEYVHWGATSQDVMDTTTVLQVRDGLDELLERLRAIEFHLADHVETHADTPMIGRTHYVHAVPTTFGLKAASWLDEHRRQVDYLESIQESITVCQFGGAVGTYATFGSDGLEIADAFADELGLEVPTVGWHAARDRIARVVTALAAVASTLSRIARQVLVLNRPEIRELRDPVSEGEVGSSTMPHKRNPKRAEKTAMAAQLLRSEARSMFELMDTLDERSASTWYGEFAVVPTAFGYADRCAESARQLVEGLTVDADRMCENLSIHGAFVTSENVMMALADHVGRGTAHEIVYENAMAADSDDEFVDRLLEDDRVTDALTPEEVASLTDPTRYTGLAAQLAERVVEEHPRV</sequence>
<name>M0AFK8_NATA1</name>
<evidence type="ECO:0000313" key="11">
    <source>
        <dbReference type="Proteomes" id="UP000011554"/>
    </source>
</evidence>
<evidence type="ECO:0000256" key="3">
    <source>
        <dbReference type="ARBA" id="ARBA00022755"/>
    </source>
</evidence>
<proteinExistence type="predicted"/>
<evidence type="ECO:0000256" key="2">
    <source>
        <dbReference type="ARBA" id="ARBA00004734"/>
    </source>
</evidence>
<dbReference type="GO" id="GO:0005829">
    <property type="term" value="C:cytosol"/>
    <property type="evidence" value="ECO:0007669"/>
    <property type="project" value="TreeGrafter"/>
</dbReference>
<dbReference type="PRINTS" id="PR00149">
    <property type="entry name" value="FUMRATELYASE"/>
</dbReference>